<dbReference type="PANTHER" id="PTHR33784:SF30">
    <property type="entry name" value="F-BOX DOMAIN-CONTAINING PROTEIN"/>
    <property type="match status" value="1"/>
</dbReference>
<reference evidence="3 4" key="1">
    <citation type="submission" date="2021-03" db="EMBL/GenBank/DDBJ databases">
        <authorList>
            <person name="King G.J."/>
            <person name="Bancroft I."/>
            <person name="Baten A."/>
            <person name="Bloomfield J."/>
            <person name="Borpatragohain P."/>
            <person name="He Z."/>
            <person name="Irish N."/>
            <person name="Irwin J."/>
            <person name="Liu K."/>
            <person name="Mauleon R.P."/>
            <person name="Moore J."/>
            <person name="Morris R."/>
            <person name="Ostergaard L."/>
            <person name="Wang B."/>
            <person name="Wells R."/>
        </authorList>
    </citation>
    <scope>NUCLEOTIDE SEQUENCE [LARGE SCALE GENOMIC DNA]</scope>
    <source>
        <strain evidence="3">R-o-18</strain>
        <tissue evidence="3">Leaf</tissue>
    </source>
</reference>
<feature type="compositionally biased region" description="Basic and acidic residues" evidence="1">
    <location>
        <begin position="49"/>
        <end position="60"/>
    </location>
</feature>
<protein>
    <recommendedName>
        <fullName evidence="2">At2g35280-like TPR domain-containing protein</fullName>
    </recommendedName>
</protein>
<dbReference type="InterPro" id="IPR057136">
    <property type="entry name" value="At2g35280_TPR_dom"/>
</dbReference>
<keyword evidence="4" id="KW-1185">Reference proteome</keyword>
<sequence>MKSFTEEEVINFSNRRFSSPSICEYQTSKGDSGPRKKPEPKPIIGLKMDLSDFQKDRNQENGHGIMKPKTKQLSLLGQETEENPKEAAKCSPHGKQPKGVSSVNLLSKPKALFTVVPDFEIRNPTFGNHFTCLLFVHVLDDYPKSLDHVFDDLSCFESAGYKESVSDGGKQRTTTQHLCSWNMELVILEENKFKTPKKLDQTEVFMSDNASPTVRVIPSDYSVHADHNFPLDHADQTVHGPVATLRPGPCVDRSHRCDQIRVDRSQHCDLIRVDRSLCCDLVHVRTDRNVSTWYVLGSVAMLVERVAVNSFTDLYGLRASCKTMKALAERSRVNHFYDVLSVPRRLNIPPDLFKTCYAERNPSTLYMKGVQFFFTFNLQEEGLAFMKLAGDEGYEHVVYTYAMTRKIFWGDEEYFARFTRESVDMIGKLRDEFISTVVFSFYSCQCVPVMERDWVFWEPKFALGPGYLLIPHVKQSEHENNNDKDSLYTRSKVGLRFYSSALKPSYHKMEIFHFFDLCNYPQNFVFIRGNLTFILPCAPSVNCATVYGLLVKKL</sequence>
<dbReference type="PANTHER" id="PTHR33784">
    <property type="entry name" value="OS05G0482100 PROTEIN"/>
    <property type="match status" value="1"/>
</dbReference>
<feature type="region of interest" description="Disordered" evidence="1">
    <location>
        <begin position="21"/>
        <end position="101"/>
    </location>
</feature>
<dbReference type="Pfam" id="PF23310">
    <property type="entry name" value="TPR_27"/>
    <property type="match status" value="1"/>
</dbReference>
<dbReference type="InterPro" id="IPR040338">
    <property type="entry name" value="At1g67623-like"/>
</dbReference>
<feature type="domain" description="At2g35280-like TPR" evidence="2">
    <location>
        <begin position="353"/>
        <end position="407"/>
    </location>
</feature>
<name>A0ABQ7M409_BRACM</name>
<organism evidence="3 4">
    <name type="scientific">Brassica rapa subsp. trilocularis</name>
    <dbReference type="NCBI Taxonomy" id="1813537"/>
    <lineage>
        <taxon>Eukaryota</taxon>
        <taxon>Viridiplantae</taxon>
        <taxon>Streptophyta</taxon>
        <taxon>Embryophyta</taxon>
        <taxon>Tracheophyta</taxon>
        <taxon>Spermatophyta</taxon>
        <taxon>Magnoliopsida</taxon>
        <taxon>eudicotyledons</taxon>
        <taxon>Gunneridae</taxon>
        <taxon>Pentapetalae</taxon>
        <taxon>rosids</taxon>
        <taxon>malvids</taxon>
        <taxon>Brassicales</taxon>
        <taxon>Brassicaceae</taxon>
        <taxon>Brassiceae</taxon>
        <taxon>Brassica</taxon>
    </lineage>
</organism>
<evidence type="ECO:0000313" key="3">
    <source>
        <dbReference type="EMBL" id="KAG5393532.1"/>
    </source>
</evidence>
<dbReference type="Proteomes" id="UP000823674">
    <property type="component" value="Chromosome A06"/>
</dbReference>
<gene>
    <name evidence="3" type="primary">A06g505770.1_BraROA</name>
    <name evidence="3" type="ORF">IGI04_023495</name>
</gene>
<evidence type="ECO:0000259" key="2">
    <source>
        <dbReference type="Pfam" id="PF23310"/>
    </source>
</evidence>
<proteinExistence type="predicted"/>
<comment type="caution">
    <text evidence="3">The sequence shown here is derived from an EMBL/GenBank/DDBJ whole genome shotgun (WGS) entry which is preliminary data.</text>
</comment>
<dbReference type="EMBL" id="JADBGQ010000006">
    <property type="protein sequence ID" value="KAG5393532.1"/>
    <property type="molecule type" value="Genomic_DNA"/>
</dbReference>
<feature type="compositionally biased region" description="Polar residues" evidence="1">
    <location>
        <begin position="21"/>
        <end position="30"/>
    </location>
</feature>
<evidence type="ECO:0000256" key="1">
    <source>
        <dbReference type="SAM" id="MobiDB-lite"/>
    </source>
</evidence>
<accession>A0ABQ7M409</accession>
<evidence type="ECO:0000313" key="4">
    <source>
        <dbReference type="Proteomes" id="UP000823674"/>
    </source>
</evidence>